<evidence type="ECO:0000313" key="1">
    <source>
        <dbReference type="EMBL" id="OLP74486.1"/>
    </source>
</evidence>
<dbReference type="Proteomes" id="UP000186817">
    <property type="component" value="Unassembled WGS sequence"/>
</dbReference>
<dbReference type="AlphaFoldDB" id="A0A1Q9BV02"/>
<organism evidence="1 2">
    <name type="scientific">Symbiodinium microadriaticum</name>
    <name type="common">Dinoflagellate</name>
    <name type="synonym">Zooxanthella microadriatica</name>
    <dbReference type="NCBI Taxonomy" id="2951"/>
    <lineage>
        <taxon>Eukaryota</taxon>
        <taxon>Sar</taxon>
        <taxon>Alveolata</taxon>
        <taxon>Dinophyceae</taxon>
        <taxon>Suessiales</taxon>
        <taxon>Symbiodiniaceae</taxon>
        <taxon>Symbiodinium</taxon>
    </lineage>
</organism>
<proteinExistence type="predicted"/>
<reference evidence="1 2" key="1">
    <citation type="submission" date="2016-02" db="EMBL/GenBank/DDBJ databases">
        <title>Genome analysis of coral dinoflagellate symbionts highlights evolutionary adaptations to a symbiotic lifestyle.</title>
        <authorList>
            <person name="Aranda M."/>
            <person name="Li Y."/>
            <person name="Liew Y.J."/>
            <person name="Baumgarten S."/>
            <person name="Simakov O."/>
            <person name="Wilson M."/>
            <person name="Piel J."/>
            <person name="Ashoor H."/>
            <person name="Bougouffa S."/>
            <person name="Bajic V.B."/>
            <person name="Ryu T."/>
            <person name="Ravasi T."/>
            <person name="Bayer T."/>
            <person name="Micklem G."/>
            <person name="Kim H."/>
            <person name="Bhak J."/>
            <person name="Lajeunesse T.C."/>
            <person name="Voolstra C.R."/>
        </authorList>
    </citation>
    <scope>NUCLEOTIDE SEQUENCE [LARGE SCALE GENOMIC DNA]</scope>
    <source>
        <strain evidence="1 2">CCMP2467</strain>
    </source>
</reference>
<comment type="caution">
    <text evidence="1">The sequence shown here is derived from an EMBL/GenBank/DDBJ whole genome shotgun (WGS) entry which is preliminary data.</text>
</comment>
<feature type="non-terminal residue" evidence="1">
    <location>
        <position position="1"/>
    </location>
</feature>
<name>A0A1Q9BV02_SYMMI</name>
<accession>A0A1Q9BV02</accession>
<dbReference type="EMBL" id="LSRX01003649">
    <property type="protein sequence ID" value="OLP74486.1"/>
    <property type="molecule type" value="Genomic_DNA"/>
</dbReference>
<protein>
    <submittedName>
        <fullName evidence="1">Uncharacterized protein</fullName>
    </submittedName>
</protein>
<keyword evidence="2" id="KW-1185">Reference proteome</keyword>
<gene>
    <name evidence="1" type="ORF">AK812_SmicGene45953</name>
</gene>
<sequence>DGAPPRARGAPVGRTAIAALTVDGGPALADVGGEAEFHGVL</sequence>
<evidence type="ECO:0000313" key="2">
    <source>
        <dbReference type="Proteomes" id="UP000186817"/>
    </source>
</evidence>